<protein>
    <submittedName>
        <fullName evidence="1">Uncharacterized protein</fullName>
    </submittedName>
</protein>
<sequence>MKRSASAGFQNGYCEDRKDGRSDFLDVDLLAFF</sequence>
<accession>T0I1N4</accession>
<gene>
    <name evidence="1" type="ORF">L284_02885</name>
</gene>
<organism evidence="1 2">
    <name type="scientific">Novosphingobium lindaniclasticum LE124</name>
    <dbReference type="NCBI Taxonomy" id="1096930"/>
    <lineage>
        <taxon>Bacteria</taxon>
        <taxon>Pseudomonadati</taxon>
        <taxon>Pseudomonadota</taxon>
        <taxon>Alphaproteobacteria</taxon>
        <taxon>Sphingomonadales</taxon>
        <taxon>Sphingomonadaceae</taxon>
        <taxon>Novosphingobium</taxon>
    </lineage>
</organism>
<dbReference type="AlphaFoldDB" id="T0I1N4"/>
<dbReference type="Proteomes" id="UP000015527">
    <property type="component" value="Unassembled WGS sequence"/>
</dbReference>
<comment type="caution">
    <text evidence="1">The sequence shown here is derived from an EMBL/GenBank/DDBJ whole genome shotgun (WGS) entry which is preliminary data.</text>
</comment>
<keyword evidence="2" id="KW-1185">Reference proteome</keyword>
<reference evidence="1 2" key="1">
    <citation type="journal article" date="2013" name="Genome Announc.">
        <title>Genome Sequence of Novosphingobium lindaniclasticum LE124T, Isolated from a Hexachlorocyclohexane Dumpsite.</title>
        <authorList>
            <person name="Saxena A."/>
            <person name="Nayyar N."/>
            <person name="Sangwan N."/>
            <person name="Kumari R."/>
            <person name="Khurana J.P."/>
            <person name="Lal R."/>
        </authorList>
    </citation>
    <scope>NUCLEOTIDE SEQUENCE [LARGE SCALE GENOMIC DNA]</scope>
    <source>
        <strain evidence="1 2">LE124</strain>
    </source>
</reference>
<dbReference type="EMBL" id="ATHL01000024">
    <property type="protein sequence ID" value="EQB19197.1"/>
    <property type="molecule type" value="Genomic_DNA"/>
</dbReference>
<evidence type="ECO:0000313" key="2">
    <source>
        <dbReference type="Proteomes" id="UP000015527"/>
    </source>
</evidence>
<proteinExistence type="predicted"/>
<evidence type="ECO:0000313" key="1">
    <source>
        <dbReference type="EMBL" id="EQB19197.1"/>
    </source>
</evidence>
<name>T0I1N4_9SPHN</name>